<feature type="binding site" evidence="11">
    <location>
        <position position="268"/>
    </location>
    <ligand>
        <name>ATP</name>
        <dbReference type="ChEBI" id="CHEBI:30616"/>
    </ligand>
</feature>
<feature type="binding site" evidence="11">
    <location>
        <position position="290"/>
    </location>
    <ligand>
        <name>ATP</name>
        <dbReference type="ChEBI" id="CHEBI:30616"/>
    </ligand>
</feature>
<dbReference type="PROSITE" id="PS51165">
    <property type="entry name" value="THUMP"/>
    <property type="match status" value="1"/>
</dbReference>
<evidence type="ECO:0000256" key="1">
    <source>
        <dbReference type="ARBA" id="ARBA00004496"/>
    </source>
</evidence>
<evidence type="ECO:0000256" key="2">
    <source>
        <dbReference type="ARBA" id="ARBA00022490"/>
    </source>
</evidence>
<dbReference type="EC" id="2.8.1.4" evidence="11"/>
<keyword evidence="8 11" id="KW-0784">Thiamine biosynthesis</keyword>
<keyword evidence="6 11" id="KW-0067">ATP-binding</keyword>
<sequence length="485" mass="55091">MMQFIIRLHPEIIIKSRAVRKRFTFVLEGNVRRIFKSNELSVEVRSAWDKLILIINPKSINKQDKIIALLQRIPGIDQIIRVQESTFTDLDDICQQVKQTWAPLLVGKSFVVRVKRKGKHDFSSLELERYVGGYLNQNCETGGVNLKRPDQIIEFEVHNDKLIQSHSRIKCLGGMPLPTQGDALSLMSGGYDSGVASYQMIRRGTRTHFCFFNLGGREHEIGVKQVSYYLWKRYSESHRVKFISVDFAPVVADILKNVENNLMGVVLKRVMMRAASKVADKLNISALVTGESLGQVSSQTLTNLSVIDQATDKIILRPLICLDKYDIIDQAKQIGTEEFAKVMPEYCGVISKRPTTTAQLADIEAEENKLDPSILDRVIGVAEMRDIRTIALEAEQETEYVTEVDILPANGVVLDIRSFEEQEAKPLDLANITVSHIPFFKLASKFPTLDKDKHYYLYCERGVMSQLQALLLHEQGYTQVQVYRP</sequence>
<dbReference type="RefSeq" id="WP_235313651.1">
    <property type="nucleotide sequence ID" value="NZ_JAKGAS010000008.1"/>
</dbReference>
<dbReference type="InterPro" id="IPR001763">
    <property type="entry name" value="Rhodanese-like_dom"/>
</dbReference>
<dbReference type="Proteomes" id="UP001521137">
    <property type="component" value="Unassembled WGS sequence"/>
</dbReference>
<evidence type="ECO:0000313" key="14">
    <source>
        <dbReference type="EMBL" id="MCF2949422.1"/>
    </source>
</evidence>
<evidence type="ECO:0000259" key="12">
    <source>
        <dbReference type="PROSITE" id="PS50206"/>
    </source>
</evidence>
<dbReference type="SUPFAM" id="SSF143437">
    <property type="entry name" value="THUMP domain-like"/>
    <property type="match status" value="1"/>
</dbReference>
<comment type="similarity">
    <text evidence="11">Belongs to the ThiI family.</text>
</comment>
<feature type="disulfide bond" description="Redox-active" evidence="11">
    <location>
        <begin position="347"/>
        <end position="459"/>
    </location>
</feature>
<organism evidence="14 15">
    <name type="scientific">Paraglaciecola algarum</name>
    <dbReference type="NCBI Taxonomy" id="3050085"/>
    <lineage>
        <taxon>Bacteria</taxon>
        <taxon>Pseudomonadati</taxon>
        <taxon>Pseudomonadota</taxon>
        <taxon>Gammaproteobacteria</taxon>
        <taxon>Alteromonadales</taxon>
        <taxon>Alteromonadaceae</taxon>
        <taxon>Paraglaciecola</taxon>
    </lineage>
</organism>
<name>A0ABS9D8W7_9ALTE</name>
<feature type="binding site" evidence="11">
    <location>
        <position position="299"/>
    </location>
    <ligand>
        <name>ATP</name>
        <dbReference type="ChEBI" id="CHEBI:30616"/>
    </ligand>
</feature>
<dbReference type="PANTHER" id="PTHR43209">
    <property type="entry name" value="TRNA SULFURTRANSFERASE"/>
    <property type="match status" value="1"/>
</dbReference>
<dbReference type="EMBL" id="JAKGAS010000008">
    <property type="protein sequence ID" value="MCF2949422.1"/>
    <property type="molecule type" value="Genomic_DNA"/>
</dbReference>
<dbReference type="InterPro" id="IPR026340">
    <property type="entry name" value="THII_Thiazole_biosynth_dom"/>
</dbReference>
<dbReference type="InterPro" id="IPR003720">
    <property type="entry name" value="tRNA_STrfase"/>
</dbReference>
<comment type="function">
    <text evidence="11">Catalyzes the ATP-dependent transfer of a sulfur to tRNA to produce 4-thiouridine in position 8 of tRNAs, which functions as a near-UV photosensor. Also catalyzes the transfer of sulfur to the sulfur carrier protein ThiS, forming ThiS-thiocarboxylate. This is a step in the synthesis of thiazole, in the thiamine biosynthesis pathway. The sulfur is donated as persulfide by IscS.</text>
</comment>
<protein>
    <recommendedName>
        <fullName evidence="11">tRNA sulfurtransferase</fullName>
        <ecNumber evidence="11">2.8.1.4</ecNumber>
    </recommendedName>
    <alternativeName>
        <fullName evidence="11">Sulfur carrier protein ThiS sulfurtransferase</fullName>
    </alternativeName>
    <alternativeName>
        <fullName evidence="11">Thiamine biosynthesis protein ThiI</fullName>
    </alternativeName>
    <alternativeName>
        <fullName evidence="11">tRNA 4-thiouridine synthase</fullName>
    </alternativeName>
</protein>
<feature type="active site" description="Cysteine persulfide intermediate" evidence="11">
    <location>
        <position position="459"/>
    </location>
</feature>
<evidence type="ECO:0000256" key="3">
    <source>
        <dbReference type="ARBA" id="ARBA00022555"/>
    </source>
</evidence>
<gene>
    <name evidence="11 14" type="primary">thiI</name>
    <name evidence="14" type="ORF">L0668_14980</name>
</gene>
<dbReference type="Pfam" id="PF02568">
    <property type="entry name" value="ThiI"/>
    <property type="match status" value="1"/>
</dbReference>
<comment type="catalytic activity">
    <reaction evidence="11">
        <text>[ThiS sulfur-carrier protein]-C-terminal Gly-Gly-AMP + S-sulfanyl-L-cysteinyl-[cysteine desulfurase] + AH2 = [ThiS sulfur-carrier protein]-C-terminal-Gly-aminoethanethioate + L-cysteinyl-[cysteine desulfurase] + A + AMP + 2 H(+)</text>
        <dbReference type="Rhea" id="RHEA:43340"/>
        <dbReference type="Rhea" id="RHEA-COMP:12157"/>
        <dbReference type="Rhea" id="RHEA-COMP:12158"/>
        <dbReference type="Rhea" id="RHEA-COMP:12910"/>
        <dbReference type="Rhea" id="RHEA-COMP:19908"/>
        <dbReference type="ChEBI" id="CHEBI:13193"/>
        <dbReference type="ChEBI" id="CHEBI:15378"/>
        <dbReference type="ChEBI" id="CHEBI:17499"/>
        <dbReference type="ChEBI" id="CHEBI:29950"/>
        <dbReference type="ChEBI" id="CHEBI:61963"/>
        <dbReference type="ChEBI" id="CHEBI:90618"/>
        <dbReference type="ChEBI" id="CHEBI:232372"/>
        <dbReference type="ChEBI" id="CHEBI:456215"/>
    </reaction>
</comment>
<comment type="caution">
    <text evidence="14">The sequence shown here is derived from an EMBL/GenBank/DDBJ whole genome shotgun (WGS) entry which is preliminary data.</text>
</comment>
<keyword evidence="9 11" id="KW-1015">Disulfide bond</keyword>
<evidence type="ECO:0000256" key="10">
    <source>
        <dbReference type="ARBA" id="ARBA00023284"/>
    </source>
</evidence>
<keyword evidence="5 11" id="KW-0547">Nucleotide-binding</keyword>
<dbReference type="InterPro" id="IPR020536">
    <property type="entry name" value="ThiI_AANH"/>
</dbReference>
<keyword evidence="10 11" id="KW-0676">Redox-active center</keyword>
<evidence type="ECO:0000256" key="9">
    <source>
        <dbReference type="ARBA" id="ARBA00023157"/>
    </source>
</evidence>
<dbReference type="InterPro" id="IPR014729">
    <property type="entry name" value="Rossmann-like_a/b/a_fold"/>
</dbReference>
<evidence type="ECO:0000256" key="7">
    <source>
        <dbReference type="ARBA" id="ARBA00022884"/>
    </source>
</evidence>
<evidence type="ECO:0000256" key="8">
    <source>
        <dbReference type="ARBA" id="ARBA00022977"/>
    </source>
</evidence>
<dbReference type="Gene3D" id="3.40.50.620">
    <property type="entry name" value="HUPs"/>
    <property type="match status" value="1"/>
</dbReference>
<dbReference type="InterPro" id="IPR050102">
    <property type="entry name" value="tRNA_sulfurtransferase_ThiI"/>
</dbReference>
<dbReference type="Gene3D" id="3.30.2130.30">
    <property type="match status" value="1"/>
</dbReference>
<evidence type="ECO:0000256" key="5">
    <source>
        <dbReference type="ARBA" id="ARBA00022741"/>
    </source>
</evidence>
<evidence type="ECO:0000259" key="13">
    <source>
        <dbReference type="PROSITE" id="PS51165"/>
    </source>
</evidence>
<keyword evidence="3 11" id="KW-0820">tRNA-binding</keyword>
<dbReference type="InterPro" id="IPR004114">
    <property type="entry name" value="THUMP_dom"/>
</dbReference>
<dbReference type="CDD" id="cd01712">
    <property type="entry name" value="PPase_ThiI"/>
    <property type="match status" value="1"/>
</dbReference>
<dbReference type="Gene3D" id="3.40.250.10">
    <property type="entry name" value="Rhodanese-like domain"/>
    <property type="match status" value="1"/>
</dbReference>
<dbReference type="CDD" id="cd11716">
    <property type="entry name" value="THUMP_ThiI"/>
    <property type="match status" value="1"/>
</dbReference>
<keyword evidence="2 11" id="KW-0963">Cytoplasm</keyword>
<feature type="domain" description="THUMP" evidence="13">
    <location>
        <begin position="64"/>
        <end position="168"/>
    </location>
</feature>
<comment type="catalytic activity">
    <reaction evidence="11">
        <text>[ThiI sulfur-carrier protein]-S-sulfanyl-L-cysteine + a uridine in tRNA + 2 reduced [2Fe-2S]-[ferredoxin] + ATP + H(+) = [ThiI sulfur-carrier protein]-L-cysteine + a 4-thiouridine in tRNA + 2 oxidized [2Fe-2S]-[ferredoxin] + AMP + diphosphate</text>
        <dbReference type="Rhea" id="RHEA:24176"/>
        <dbReference type="Rhea" id="RHEA-COMP:10000"/>
        <dbReference type="Rhea" id="RHEA-COMP:10001"/>
        <dbReference type="Rhea" id="RHEA-COMP:13337"/>
        <dbReference type="Rhea" id="RHEA-COMP:13338"/>
        <dbReference type="Rhea" id="RHEA-COMP:13339"/>
        <dbReference type="Rhea" id="RHEA-COMP:13340"/>
        <dbReference type="ChEBI" id="CHEBI:15378"/>
        <dbReference type="ChEBI" id="CHEBI:29950"/>
        <dbReference type="ChEBI" id="CHEBI:30616"/>
        <dbReference type="ChEBI" id="CHEBI:33019"/>
        <dbReference type="ChEBI" id="CHEBI:33737"/>
        <dbReference type="ChEBI" id="CHEBI:33738"/>
        <dbReference type="ChEBI" id="CHEBI:61963"/>
        <dbReference type="ChEBI" id="CHEBI:65315"/>
        <dbReference type="ChEBI" id="CHEBI:136798"/>
        <dbReference type="ChEBI" id="CHEBI:456215"/>
        <dbReference type="EC" id="2.8.1.4"/>
    </reaction>
</comment>
<comment type="caution">
    <text evidence="11">Lacks conserved residue(s) required for the propagation of feature annotation.</text>
</comment>
<dbReference type="SUPFAM" id="SSF52402">
    <property type="entry name" value="Adenine nucleotide alpha hydrolases-like"/>
    <property type="match status" value="1"/>
</dbReference>
<accession>A0ABS9D8W7</accession>
<keyword evidence="15" id="KW-1185">Reference proteome</keyword>
<dbReference type="PROSITE" id="PS50206">
    <property type="entry name" value="RHODANESE_3"/>
    <property type="match status" value="1"/>
</dbReference>
<feature type="domain" description="Rhodanese" evidence="12">
    <location>
        <begin position="407"/>
        <end position="483"/>
    </location>
</feature>
<dbReference type="InterPro" id="IPR049962">
    <property type="entry name" value="THUMP_ThiI"/>
</dbReference>
<evidence type="ECO:0000313" key="15">
    <source>
        <dbReference type="Proteomes" id="UP001521137"/>
    </source>
</evidence>
<dbReference type="InterPro" id="IPR036873">
    <property type="entry name" value="Rhodanese-like_dom_sf"/>
</dbReference>
<evidence type="ECO:0000256" key="6">
    <source>
        <dbReference type="ARBA" id="ARBA00022840"/>
    </source>
</evidence>
<evidence type="ECO:0000256" key="4">
    <source>
        <dbReference type="ARBA" id="ARBA00022679"/>
    </source>
</evidence>
<reference evidence="14 15" key="1">
    <citation type="submission" date="2022-01" db="EMBL/GenBank/DDBJ databases">
        <title>Paraglaciecola sp. G1-23.</title>
        <authorList>
            <person name="Jin M.S."/>
            <person name="Han D.M."/>
            <person name="Kim H.M."/>
            <person name="Jeon C.O."/>
        </authorList>
    </citation>
    <scope>NUCLEOTIDE SEQUENCE [LARGE SCALE GENOMIC DNA]</scope>
    <source>
        <strain evidence="14 15">G1-23</strain>
    </source>
</reference>
<keyword evidence="7 11" id="KW-0694">RNA-binding</keyword>
<keyword evidence="4 11" id="KW-0808">Transferase</keyword>
<dbReference type="NCBIfam" id="TIGR00342">
    <property type="entry name" value="tRNA uracil 4-sulfurtransferase ThiI"/>
    <property type="match status" value="1"/>
</dbReference>
<dbReference type="CDD" id="cd00158">
    <property type="entry name" value="RHOD"/>
    <property type="match status" value="1"/>
</dbReference>
<comment type="subcellular location">
    <subcellularLocation>
        <location evidence="1 11">Cytoplasm</location>
    </subcellularLocation>
</comment>
<dbReference type="GO" id="GO:0140741">
    <property type="term" value="F:tRNA-uracil-4 sulfurtransferase activity"/>
    <property type="evidence" value="ECO:0007669"/>
    <property type="project" value="UniProtKB-EC"/>
</dbReference>
<proteinExistence type="inferred from homology"/>
<dbReference type="PANTHER" id="PTHR43209:SF1">
    <property type="entry name" value="TRNA SULFURTRANSFERASE"/>
    <property type="match status" value="1"/>
</dbReference>
<dbReference type="NCBIfam" id="TIGR04271">
    <property type="entry name" value="ThiI_C_thiazole"/>
    <property type="match status" value="1"/>
</dbReference>
<dbReference type="InterPro" id="IPR049961">
    <property type="entry name" value="ThiI_N"/>
</dbReference>
<comment type="pathway">
    <text evidence="11">Cofactor biosynthesis; thiamine diphosphate biosynthesis.</text>
</comment>
<evidence type="ECO:0000256" key="11">
    <source>
        <dbReference type="HAMAP-Rule" id="MF_00021"/>
    </source>
</evidence>
<feature type="binding site" evidence="11">
    <location>
        <begin position="186"/>
        <end position="187"/>
    </location>
    <ligand>
        <name>ATP</name>
        <dbReference type="ChEBI" id="CHEBI:30616"/>
    </ligand>
</feature>
<dbReference type="SMART" id="SM00981">
    <property type="entry name" value="THUMP"/>
    <property type="match status" value="1"/>
</dbReference>
<dbReference type="SUPFAM" id="SSF52821">
    <property type="entry name" value="Rhodanese/Cell cycle control phosphatase"/>
    <property type="match status" value="1"/>
</dbReference>
<dbReference type="Pfam" id="PF00581">
    <property type="entry name" value="Rhodanese"/>
    <property type="match status" value="1"/>
</dbReference>
<dbReference type="HAMAP" id="MF_00021">
    <property type="entry name" value="ThiI"/>
    <property type="match status" value="1"/>
</dbReference>
<dbReference type="Pfam" id="PF02926">
    <property type="entry name" value="THUMP"/>
    <property type="match status" value="1"/>
</dbReference>